<name>A0AA36GMF1_CYLNA</name>
<accession>A0AA36GMF1</accession>
<proteinExistence type="predicted"/>
<evidence type="ECO:0000256" key="1">
    <source>
        <dbReference type="SAM" id="MobiDB-lite"/>
    </source>
</evidence>
<feature type="region of interest" description="Disordered" evidence="1">
    <location>
        <begin position="148"/>
        <end position="179"/>
    </location>
</feature>
<feature type="signal peptide" evidence="2">
    <location>
        <begin position="1"/>
        <end position="18"/>
    </location>
</feature>
<evidence type="ECO:0000313" key="4">
    <source>
        <dbReference type="Proteomes" id="UP001176961"/>
    </source>
</evidence>
<dbReference type="EMBL" id="CATQJL010000112">
    <property type="protein sequence ID" value="CAJ0594720.1"/>
    <property type="molecule type" value="Genomic_DNA"/>
</dbReference>
<feature type="chain" id="PRO_5041426943" evidence="2">
    <location>
        <begin position="19"/>
        <end position="179"/>
    </location>
</feature>
<reference evidence="3" key="1">
    <citation type="submission" date="2023-07" db="EMBL/GenBank/DDBJ databases">
        <authorList>
            <consortium name="CYATHOMIX"/>
        </authorList>
    </citation>
    <scope>NUCLEOTIDE SEQUENCE</scope>
    <source>
        <strain evidence="3">N/A</strain>
    </source>
</reference>
<gene>
    <name evidence="3" type="ORF">CYNAS_LOCUS6703</name>
</gene>
<keyword evidence="4" id="KW-1185">Reference proteome</keyword>
<evidence type="ECO:0000256" key="2">
    <source>
        <dbReference type="SAM" id="SignalP"/>
    </source>
</evidence>
<feature type="compositionally biased region" description="Low complexity" evidence="1">
    <location>
        <begin position="154"/>
        <end position="172"/>
    </location>
</feature>
<keyword evidence="2" id="KW-0732">Signal</keyword>
<dbReference type="AlphaFoldDB" id="A0AA36GMF1"/>
<sequence length="179" mass="19830">MTLWITCLFAFFHTTTFAADAPMCIRYKGSDLYERYETRRRQSFGFMFDWNKHNLDPYLCTAEYIQIVYTTYDLCKLFCTVPTTPTPTATTPKAPLTSDVFSTEKSSKATTATMTRTSSGTTSPTVSYTSATSTMKCIHSLTITVSSTTPEPLTSTRSTTNVTSYTTGSATTEKNATTC</sequence>
<dbReference type="Proteomes" id="UP001176961">
    <property type="component" value="Unassembled WGS sequence"/>
</dbReference>
<evidence type="ECO:0000313" key="3">
    <source>
        <dbReference type="EMBL" id="CAJ0594720.1"/>
    </source>
</evidence>
<comment type="caution">
    <text evidence="3">The sequence shown here is derived from an EMBL/GenBank/DDBJ whole genome shotgun (WGS) entry which is preliminary data.</text>
</comment>
<organism evidence="3 4">
    <name type="scientific">Cylicocyclus nassatus</name>
    <name type="common">Nematode worm</name>
    <dbReference type="NCBI Taxonomy" id="53992"/>
    <lineage>
        <taxon>Eukaryota</taxon>
        <taxon>Metazoa</taxon>
        <taxon>Ecdysozoa</taxon>
        <taxon>Nematoda</taxon>
        <taxon>Chromadorea</taxon>
        <taxon>Rhabditida</taxon>
        <taxon>Rhabditina</taxon>
        <taxon>Rhabditomorpha</taxon>
        <taxon>Strongyloidea</taxon>
        <taxon>Strongylidae</taxon>
        <taxon>Cylicocyclus</taxon>
    </lineage>
</organism>
<protein>
    <submittedName>
        <fullName evidence="3">Uncharacterized protein</fullName>
    </submittedName>
</protein>